<protein>
    <submittedName>
        <fullName evidence="3">Uncharacterized protein LOC117648330</fullName>
    </submittedName>
</protein>
<dbReference type="RefSeq" id="XP_034246696.1">
    <property type="nucleotide sequence ID" value="XM_034390805.1"/>
</dbReference>
<feature type="region of interest" description="Disordered" evidence="1">
    <location>
        <begin position="1"/>
        <end position="27"/>
    </location>
</feature>
<evidence type="ECO:0000256" key="1">
    <source>
        <dbReference type="SAM" id="MobiDB-lite"/>
    </source>
</evidence>
<keyword evidence="2" id="KW-1185">Reference proteome</keyword>
<dbReference type="GeneID" id="117648330"/>
<dbReference type="InParanoid" id="A0A6P8Z8P7"/>
<dbReference type="KEGG" id="tpal:117648330"/>
<sequence length="227" mass="26523">MENKGRWGTPVDEAPCASHARQAKGTPGVLADQYAPDLTETMEISQEAYRDVMITISRLTHKKSWDIQKITKLMHLTYELQRRDIGQALQVIAEEREEEDQDDPENESEIRKLKLNWPFLFELRWQSSHFLRLCGRSSEIPMRDYYEHHLRTLFQFVTNPNTESGVKNIAEQWKWEDAGKKSELKFLLAFQMLANYFSEKQMNSSQLLREPVLGMKSKAVCALEDLL</sequence>
<accession>A0A6P8Z8P7</accession>
<proteinExistence type="predicted"/>
<evidence type="ECO:0000313" key="3">
    <source>
        <dbReference type="RefSeq" id="XP_034246696.1"/>
    </source>
</evidence>
<dbReference type="AlphaFoldDB" id="A0A6P8Z8P7"/>
<organism evidence="3">
    <name type="scientific">Thrips palmi</name>
    <name type="common">Melon thrips</name>
    <dbReference type="NCBI Taxonomy" id="161013"/>
    <lineage>
        <taxon>Eukaryota</taxon>
        <taxon>Metazoa</taxon>
        <taxon>Ecdysozoa</taxon>
        <taxon>Arthropoda</taxon>
        <taxon>Hexapoda</taxon>
        <taxon>Insecta</taxon>
        <taxon>Pterygota</taxon>
        <taxon>Neoptera</taxon>
        <taxon>Paraneoptera</taxon>
        <taxon>Thysanoptera</taxon>
        <taxon>Terebrantia</taxon>
        <taxon>Thripoidea</taxon>
        <taxon>Thripidae</taxon>
        <taxon>Thrips</taxon>
    </lineage>
</organism>
<reference evidence="3" key="1">
    <citation type="submission" date="2025-08" db="UniProtKB">
        <authorList>
            <consortium name="RefSeq"/>
        </authorList>
    </citation>
    <scope>IDENTIFICATION</scope>
    <source>
        <tissue evidence="3">Total insect</tissue>
    </source>
</reference>
<evidence type="ECO:0000313" key="2">
    <source>
        <dbReference type="Proteomes" id="UP000515158"/>
    </source>
</evidence>
<gene>
    <name evidence="3" type="primary">LOC117648330</name>
</gene>
<dbReference type="Proteomes" id="UP000515158">
    <property type="component" value="Unplaced"/>
</dbReference>
<name>A0A6P8Z8P7_THRPL</name>